<keyword evidence="2" id="KW-1185">Reference proteome</keyword>
<evidence type="ECO:0000313" key="2">
    <source>
        <dbReference type="Proteomes" id="UP000185003"/>
    </source>
</evidence>
<proteinExistence type="predicted"/>
<dbReference type="STRING" id="536979.SAMN04488055_5040"/>
<protein>
    <submittedName>
        <fullName evidence="1">Uncharacterized protein</fullName>
    </submittedName>
</protein>
<dbReference type="AlphaFoldDB" id="A0A1N6K454"/>
<reference evidence="1 2" key="1">
    <citation type="submission" date="2016-11" db="EMBL/GenBank/DDBJ databases">
        <authorList>
            <person name="Jaros S."/>
            <person name="Januszkiewicz K."/>
            <person name="Wedrychowicz H."/>
        </authorList>
    </citation>
    <scope>NUCLEOTIDE SEQUENCE [LARGE SCALE GENOMIC DNA]</scope>
    <source>
        <strain evidence="1 2">DSM 24787</strain>
    </source>
</reference>
<accession>A0A1N6K454</accession>
<name>A0A1N6K454_9BACT</name>
<dbReference type="Proteomes" id="UP000185003">
    <property type="component" value="Unassembled WGS sequence"/>
</dbReference>
<sequence length="110" mass="12089">MKTLIALFLFLATAKEPIVIEATTKHKNTEEALQATKTILLAEKFITQEMQKKGFTATRTTGAKADYFVADVTASEADGKVKVTISFVKVGTGLLNLKKVAERVKEKLEE</sequence>
<dbReference type="EMBL" id="FSRA01000002">
    <property type="protein sequence ID" value="SIO51335.1"/>
    <property type="molecule type" value="Genomic_DNA"/>
</dbReference>
<dbReference type="OrthoDB" id="770659at2"/>
<gene>
    <name evidence="1" type="ORF">SAMN04488055_5040</name>
</gene>
<organism evidence="1 2">
    <name type="scientific">Chitinophaga niabensis</name>
    <dbReference type="NCBI Taxonomy" id="536979"/>
    <lineage>
        <taxon>Bacteria</taxon>
        <taxon>Pseudomonadati</taxon>
        <taxon>Bacteroidota</taxon>
        <taxon>Chitinophagia</taxon>
        <taxon>Chitinophagales</taxon>
        <taxon>Chitinophagaceae</taxon>
        <taxon>Chitinophaga</taxon>
    </lineage>
</organism>
<dbReference type="RefSeq" id="WP_074242309.1">
    <property type="nucleotide sequence ID" value="NZ_FSRA01000002.1"/>
</dbReference>
<evidence type="ECO:0000313" key="1">
    <source>
        <dbReference type="EMBL" id="SIO51335.1"/>
    </source>
</evidence>